<dbReference type="InterPro" id="IPR001867">
    <property type="entry name" value="OmpR/PhoB-type_DNA-bd"/>
</dbReference>
<accession>A0ABV1D608</accession>
<evidence type="ECO:0000259" key="10">
    <source>
        <dbReference type="PROSITE" id="PS50110"/>
    </source>
</evidence>
<feature type="DNA-binding region" description="OmpR/PhoB-type" evidence="9">
    <location>
        <begin position="132"/>
        <end position="230"/>
    </location>
</feature>
<dbReference type="Pfam" id="PF00486">
    <property type="entry name" value="Trans_reg_C"/>
    <property type="match status" value="1"/>
</dbReference>
<evidence type="ECO:0000256" key="7">
    <source>
        <dbReference type="ARBA" id="ARBA00024867"/>
    </source>
</evidence>
<sequence length="231" mass="26382">MKETGTILLVEDDKNIQRTNRRILEREGYTVLCAGNLHGAQALLMEHSPDAMVLDIMLPDGNGLDFCGKIRPYTSVPVLFLTALDEKSEIIEGLLAGGNDYITKPYDVDEFVARIKAQLRLARMNRRDAMEERMLVRDTLSLDLIAQRAYLDGKDMLLTQKEYSLLLLLARSQEETLSSEYLYETVWNMPMTADNRTLKKHISTVRKKMEEGNCRYTITAVYGKGYTFEKA</sequence>
<feature type="domain" description="Response regulatory" evidence="10">
    <location>
        <begin position="6"/>
        <end position="119"/>
    </location>
</feature>
<feature type="domain" description="OmpR/PhoB-type" evidence="11">
    <location>
        <begin position="132"/>
        <end position="230"/>
    </location>
</feature>
<dbReference type="Gene3D" id="6.10.250.690">
    <property type="match status" value="1"/>
</dbReference>
<dbReference type="SUPFAM" id="SSF52172">
    <property type="entry name" value="CheY-like"/>
    <property type="match status" value="1"/>
</dbReference>
<evidence type="ECO:0000256" key="4">
    <source>
        <dbReference type="ARBA" id="ARBA00023015"/>
    </source>
</evidence>
<dbReference type="InterPro" id="IPR039420">
    <property type="entry name" value="WalR-like"/>
</dbReference>
<keyword evidence="5 9" id="KW-0238">DNA-binding</keyword>
<evidence type="ECO:0000256" key="5">
    <source>
        <dbReference type="ARBA" id="ARBA00023125"/>
    </source>
</evidence>
<dbReference type="Gene3D" id="3.40.50.2300">
    <property type="match status" value="1"/>
</dbReference>
<name>A0ABV1D608_9FIRM</name>
<evidence type="ECO:0000313" key="13">
    <source>
        <dbReference type="Proteomes" id="UP001454086"/>
    </source>
</evidence>
<evidence type="ECO:0000259" key="11">
    <source>
        <dbReference type="PROSITE" id="PS51755"/>
    </source>
</evidence>
<dbReference type="Proteomes" id="UP001454086">
    <property type="component" value="Unassembled WGS sequence"/>
</dbReference>
<dbReference type="PROSITE" id="PS51755">
    <property type="entry name" value="OMPR_PHOB"/>
    <property type="match status" value="1"/>
</dbReference>
<dbReference type="RefSeq" id="WP_008717258.1">
    <property type="nucleotide sequence ID" value="NZ_JAJFEB010000004.1"/>
</dbReference>
<proteinExistence type="predicted"/>
<dbReference type="CDD" id="cd00383">
    <property type="entry name" value="trans_reg_C"/>
    <property type="match status" value="1"/>
</dbReference>
<evidence type="ECO:0000256" key="1">
    <source>
        <dbReference type="ARBA" id="ARBA00018672"/>
    </source>
</evidence>
<evidence type="ECO:0000256" key="3">
    <source>
        <dbReference type="ARBA" id="ARBA00023012"/>
    </source>
</evidence>
<evidence type="ECO:0000256" key="8">
    <source>
        <dbReference type="PROSITE-ProRule" id="PRU00169"/>
    </source>
</evidence>
<evidence type="ECO:0000256" key="6">
    <source>
        <dbReference type="ARBA" id="ARBA00023163"/>
    </source>
</evidence>
<keyword evidence="3" id="KW-0902">Two-component regulatory system</keyword>
<dbReference type="InterPro" id="IPR036388">
    <property type="entry name" value="WH-like_DNA-bd_sf"/>
</dbReference>
<dbReference type="PANTHER" id="PTHR48111:SF1">
    <property type="entry name" value="TWO-COMPONENT RESPONSE REGULATOR ORR33"/>
    <property type="match status" value="1"/>
</dbReference>
<dbReference type="InterPro" id="IPR001789">
    <property type="entry name" value="Sig_transdc_resp-reg_receiver"/>
</dbReference>
<dbReference type="SMART" id="SM00862">
    <property type="entry name" value="Trans_reg_C"/>
    <property type="match status" value="1"/>
</dbReference>
<evidence type="ECO:0000256" key="9">
    <source>
        <dbReference type="PROSITE-ProRule" id="PRU01091"/>
    </source>
</evidence>
<dbReference type="SMART" id="SM00448">
    <property type="entry name" value="REC"/>
    <property type="match status" value="1"/>
</dbReference>
<dbReference type="InterPro" id="IPR011006">
    <property type="entry name" value="CheY-like_superfamily"/>
</dbReference>
<gene>
    <name evidence="12" type="ORF">WMQ36_12760</name>
</gene>
<dbReference type="Pfam" id="PF00072">
    <property type="entry name" value="Response_reg"/>
    <property type="match status" value="1"/>
</dbReference>
<dbReference type="CDD" id="cd17574">
    <property type="entry name" value="REC_OmpR"/>
    <property type="match status" value="1"/>
</dbReference>
<dbReference type="PANTHER" id="PTHR48111">
    <property type="entry name" value="REGULATOR OF RPOS"/>
    <property type="match status" value="1"/>
</dbReference>
<reference evidence="12 13" key="1">
    <citation type="submission" date="2024-03" db="EMBL/GenBank/DDBJ databases">
        <title>Human intestinal bacterial collection.</title>
        <authorList>
            <person name="Pauvert C."/>
            <person name="Hitch T.C.A."/>
            <person name="Clavel T."/>
        </authorList>
    </citation>
    <scope>NUCLEOTIDE SEQUENCE [LARGE SCALE GENOMIC DNA]</scope>
    <source>
        <strain evidence="12 13">CLA-SR-H021</strain>
    </source>
</reference>
<comment type="function">
    <text evidence="7">May play the central regulatory role in sporulation. It may be an element of the effector pathway responsible for the activation of sporulation genes in response to nutritional stress. Spo0A may act in concert with spo0H (a sigma factor) to control the expression of some genes that are critical to the sporulation process.</text>
</comment>
<organism evidence="12 13">
    <name type="scientific">Enterocloster hominis</name>
    <name type="common">ex Hitch et al. 2024</name>
    <dbReference type="NCBI Taxonomy" id="1917870"/>
    <lineage>
        <taxon>Bacteria</taxon>
        <taxon>Bacillati</taxon>
        <taxon>Bacillota</taxon>
        <taxon>Clostridia</taxon>
        <taxon>Lachnospirales</taxon>
        <taxon>Lachnospiraceae</taxon>
        <taxon>Enterocloster</taxon>
    </lineage>
</organism>
<keyword evidence="4" id="KW-0805">Transcription regulation</keyword>
<dbReference type="Gene3D" id="1.10.10.10">
    <property type="entry name" value="Winged helix-like DNA-binding domain superfamily/Winged helix DNA-binding domain"/>
    <property type="match status" value="1"/>
</dbReference>
<comment type="caution">
    <text evidence="12">The sequence shown here is derived from an EMBL/GenBank/DDBJ whole genome shotgun (WGS) entry which is preliminary data.</text>
</comment>
<keyword evidence="2 8" id="KW-0597">Phosphoprotein</keyword>
<keyword evidence="6" id="KW-0804">Transcription</keyword>
<evidence type="ECO:0000313" key="12">
    <source>
        <dbReference type="EMBL" id="MEQ2425844.1"/>
    </source>
</evidence>
<feature type="modified residue" description="4-aspartylphosphate" evidence="8">
    <location>
        <position position="55"/>
    </location>
</feature>
<dbReference type="PROSITE" id="PS50110">
    <property type="entry name" value="RESPONSE_REGULATORY"/>
    <property type="match status" value="1"/>
</dbReference>
<keyword evidence="13" id="KW-1185">Reference proteome</keyword>
<evidence type="ECO:0000256" key="2">
    <source>
        <dbReference type="ARBA" id="ARBA00022553"/>
    </source>
</evidence>
<protein>
    <recommendedName>
        <fullName evidence="1">Stage 0 sporulation protein A homolog</fullName>
    </recommendedName>
</protein>
<dbReference type="EMBL" id="JBBMFM010000043">
    <property type="protein sequence ID" value="MEQ2425844.1"/>
    <property type="molecule type" value="Genomic_DNA"/>
</dbReference>